<dbReference type="PROSITE" id="PS50928">
    <property type="entry name" value="ABC_TM1"/>
    <property type="match status" value="1"/>
</dbReference>
<feature type="transmembrane region" description="Helical" evidence="7">
    <location>
        <begin position="34"/>
        <end position="56"/>
    </location>
</feature>
<keyword evidence="6 7" id="KW-0472">Membrane</keyword>
<evidence type="ECO:0000256" key="6">
    <source>
        <dbReference type="ARBA" id="ARBA00023136"/>
    </source>
</evidence>
<feature type="transmembrane region" description="Helical" evidence="7">
    <location>
        <begin position="99"/>
        <end position="120"/>
    </location>
</feature>
<evidence type="ECO:0000256" key="7">
    <source>
        <dbReference type="RuleBase" id="RU363032"/>
    </source>
</evidence>
<feature type="transmembrane region" description="Helical" evidence="7">
    <location>
        <begin position="132"/>
        <end position="153"/>
    </location>
</feature>
<dbReference type="CDD" id="cd06261">
    <property type="entry name" value="TM_PBP2"/>
    <property type="match status" value="1"/>
</dbReference>
<evidence type="ECO:0000256" key="2">
    <source>
        <dbReference type="ARBA" id="ARBA00022448"/>
    </source>
</evidence>
<evidence type="ECO:0000313" key="10">
    <source>
        <dbReference type="Proteomes" id="UP001183176"/>
    </source>
</evidence>
<keyword evidence="2 7" id="KW-0813">Transport</keyword>
<evidence type="ECO:0000256" key="1">
    <source>
        <dbReference type="ARBA" id="ARBA00004651"/>
    </source>
</evidence>
<evidence type="ECO:0000256" key="3">
    <source>
        <dbReference type="ARBA" id="ARBA00022475"/>
    </source>
</evidence>
<comment type="caution">
    <text evidence="9">The sequence shown here is derived from an EMBL/GenBank/DDBJ whole genome shotgun (WGS) entry which is preliminary data.</text>
</comment>
<comment type="similarity">
    <text evidence="7">Belongs to the binding-protein-dependent transport system permease family.</text>
</comment>
<keyword evidence="4 7" id="KW-0812">Transmembrane</keyword>
<feature type="transmembrane region" description="Helical" evidence="7">
    <location>
        <begin position="236"/>
        <end position="256"/>
    </location>
</feature>
<proteinExistence type="inferred from homology"/>
<evidence type="ECO:0000259" key="8">
    <source>
        <dbReference type="PROSITE" id="PS50928"/>
    </source>
</evidence>
<keyword evidence="10" id="KW-1185">Reference proteome</keyword>
<feature type="domain" description="ABC transmembrane type-1" evidence="8">
    <location>
        <begin position="95"/>
        <end position="309"/>
    </location>
</feature>
<dbReference type="Proteomes" id="UP001183176">
    <property type="component" value="Unassembled WGS sequence"/>
</dbReference>
<protein>
    <submittedName>
        <fullName evidence="9">Sugar ABC transporter permease</fullName>
    </submittedName>
</protein>
<evidence type="ECO:0000256" key="4">
    <source>
        <dbReference type="ARBA" id="ARBA00022692"/>
    </source>
</evidence>
<dbReference type="RefSeq" id="WP_311424115.1">
    <property type="nucleotide sequence ID" value="NZ_JAVREH010000025.1"/>
</dbReference>
<dbReference type="InterPro" id="IPR051393">
    <property type="entry name" value="ABC_transporter_permease"/>
</dbReference>
<dbReference type="Pfam" id="PF00528">
    <property type="entry name" value="BPD_transp_1"/>
    <property type="match status" value="1"/>
</dbReference>
<sequence length="321" mass="35342">MTQLLDAAEPRLTTTAGGVPRVRRTALRRTRSNLTAYLFLAPGFVLFLALIIYPMVKAFQMSFYDWNVVAGSVSEFTGFANYVTAFHDPIFWRALVNSGVYMAFTVPPQIVLGLLVAMLLNNRAPGRAVFRVLFYLPVVTGWVVVSLLFQYLFADSGLVNWMLHDVTHVTSHNVSWLSGRWTGMVAISALGIWKGVGWSMMIFLAALQGVSKELTESAEVDGANARQRFRAVTLPAIWPAAMFVTVMLVIGGFNVFTSVLLMTNGGPADSTQVLLTYMYSQAFTNLNFGYGSAIAVLLTVGVLILSLIQLRVFRVDSEELA</sequence>
<dbReference type="PANTHER" id="PTHR30193">
    <property type="entry name" value="ABC TRANSPORTER PERMEASE PROTEIN"/>
    <property type="match status" value="1"/>
</dbReference>
<evidence type="ECO:0000313" key="9">
    <source>
        <dbReference type="EMBL" id="MDT0262968.1"/>
    </source>
</evidence>
<dbReference type="Gene3D" id="1.10.3720.10">
    <property type="entry name" value="MetI-like"/>
    <property type="match status" value="1"/>
</dbReference>
<accession>A0ABU2JDA2</accession>
<dbReference type="InterPro" id="IPR035906">
    <property type="entry name" value="MetI-like_sf"/>
</dbReference>
<name>A0ABU2JDA2_9ACTN</name>
<keyword evidence="3" id="KW-1003">Cell membrane</keyword>
<gene>
    <name evidence="9" type="ORF">RM423_16355</name>
</gene>
<dbReference type="EMBL" id="JAVREH010000025">
    <property type="protein sequence ID" value="MDT0262968.1"/>
    <property type="molecule type" value="Genomic_DNA"/>
</dbReference>
<dbReference type="InterPro" id="IPR000515">
    <property type="entry name" value="MetI-like"/>
</dbReference>
<feature type="transmembrane region" description="Helical" evidence="7">
    <location>
        <begin position="288"/>
        <end position="308"/>
    </location>
</feature>
<dbReference type="SUPFAM" id="SSF161098">
    <property type="entry name" value="MetI-like"/>
    <property type="match status" value="1"/>
</dbReference>
<reference evidence="10" key="1">
    <citation type="submission" date="2023-07" db="EMBL/GenBank/DDBJ databases">
        <title>30 novel species of actinomycetes from the DSMZ collection.</title>
        <authorList>
            <person name="Nouioui I."/>
        </authorList>
    </citation>
    <scope>NUCLEOTIDE SEQUENCE [LARGE SCALE GENOMIC DNA]</scope>
    <source>
        <strain evidence="10">DSM 44399</strain>
    </source>
</reference>
<evidence type="ECO:0000256" key="5">
    <source>
        <dbReference type="ARBA" id="ARBA00022989"/>
    </source>
</evidence>
<dbReference type="PANTHER" id="PTHR30193:SF41">
    <property type="entry name" value="DIACETYLCHITOBIOSE UPTAKE SYSTEM PERMEASE PROTEIN NGCF"/>
    <property type="match status" value="1"/>
</dbReference>
<keyword evidence="5 7" id="KW-1133">Transmembrane helix</keyword>
<feature type="transmembrane region" description="Helical" evidence="7">
    <location>
        <begin position="181"/>
        <end position="207"/>
    </location>
</feature>
<organism evidence="9 10">
    <name type="scientific">Jatrophihabitans lederbergiae</name>
    <dbReference type="NCBI Taxonomy" id="3075547"/>
    <lineage>
        <taxon>Bacteria</taxon>
        <taxon>Bacillati</taxon>
        <taxon>Actinomycetota</taxon>
        <taxon>Actinomycetes</taxon>
        <taxon>Jatrophihabitantales</taxon>
        <taxon>Jatrophihabitantaceae</taxon>
        <taxon>Jatrophihabitans</taxon>
    </lineage>
</organism>
<comment type="subcellular location">
    <subcellularLocation>
        <location evidence="1 7">Cell membrane</location>
        <topology evidence="1 7">Multi-pass membrane protein</topology>
    </subcellularLocation>
</comment>